<dbReference type="PANTHER" id="PTHR23511">
    <property type="entry name" value="SYNAPTIC VESICLE GLYCOPROTEIN 2"/>
    <property type="match status" value="1"/>
</dbReference>
<evidence type="ECO:0000256" key="7">
    <source>
        <dbReference type="SAM" id="Phobius"/>
    </source>
</evidence>
<sequence>MGFFLIVSGSSQTFEVLVTSKFFEGILFATSFSAVVALTSEFCHNGIRDRVVIIQSSFQSFGQVIVALMSWGILSNEWHYSLFGGKFVLNTWNFYLYFMALWPLLACFMYIFVPESPKYLISQGKFAEARDTLTRIYRENNRNAVDKSPFKDLWKKNEMEQKLEAVPENEGKEPIAHQIVVSLHNIKPMFQKPLGFYLLLLCFVNFATMNLYNVTRLWFPQVSTIIEHNSFVTSDGQTQNLCQMLDTYTTNLIETRNETAVCIPIKSGDETYINSLIIGSISIAPYFVSGMLVTKVGKKPLLFIGSLVTVGVTLGMRWADSKIIVVILFAFDIALSQSMVCFNQAMVIEFFPTTTRTLAISVVMTMGRIGTLVGNIAFPILLKMGCAIPFYSLAGGMMYHHLKMPEVDKALKECGFGRFQVRLLITSFVGQVSTILINNTTSFLLPIAECDLKMDLAQKGLLTAIPFVGMFLTSIFTGFLADAFGRKHTILIGFGGTFIFTIISASSQTYEGLVTSKFFEGVLFSTILCSLMTMFAELCHNGIRDRMMIMLSFLFSLALTLVTAMSWGFLVNDWKYTFFGGSFVLNTWNFYLYAMSLWHLAGFIMYSFLPESPQFLVSQRRYSEARNVLNTIYRENYRSSEDKLPFQNLWKENEAEQGMKPSNIVPKNVFYKIVVCLHNIKPIFKKPMVYYLLLMSLINCIATMITDVLRLWFPQIWTIVEHGSFVTEGRTQDICQLLDSYTKNLTRVSSNASIECIPMRSGDETYIFSIILNSVSCIPMIISGILVGKMGKKILMTFGALLAFGGILAMRWANSKLVVVSIVIHDRHFCYSWAGKFEPDVVDRIFSNVGEVIILIFLLSILCLSMSLTIAVGMLFGRIGSLAGNLVFPVLLNINSAMTFYALDVIMFCVVMMSLFLPTKKK</sequence>
<evidence type="ECO:0000256" key="1">
    <source>
        <dbReference type="ARBA" id="ARBA00004141"/>
    </source>
</evidence>
<feature type="transmembrane region" description="Helical" evidence="7">
    <location>
        <begin position="380"/>
        <end position="402"/>
    </location>
</feature>
<dbReference type="Proteomes" id="UP001549920">
    <property type="component" value="Unassembled WGS sequence"/>
</dbReference>
<feature type="transmembrane region" description="Helical" evidence="7">
    <location>
        <begin position="766"/>
        <end position="787"/>
    </location>
</feature>
<feature type="transmembrane region" description="Helical" evidence="7">
    <location>
        <begin position="590"/>
        <end position="609"/>
    </location>
</feature>
<accession>A0ABR3HH27</accession>
<evidence type="ECO:0000256" key="2">
    <source>
        <dbReference type="ARBA" id="ARBA00008335"/>
    </source>
</evidence>
<keyword evidence="5 7" id="KW-1133">Transmembrane helix</keyword>
<feature type="transmembrane region" description="Helical" evidence="7">
    <location>
        <begin position="488"/>
        <end position="506"/>
    </location>
</feature>
<comment type="caution">
    <text evidence="9">The sequence shown here is derived from an EMBL/GenBank/DDBJ whole genome shotgun (WGS) entry which is preliminary data.</text>
</comment>
<keyword evidence="4 7" id="KW-0812">Transmembrane</keyword>
<dbReference type="InterPro" id="IPR005829">
    <property type="entry name" value="Sugar_transporter_CS"/>
</dbReference>
<feature type="transmembrane region" description="Helical" evidence="7">
    <location>
        <begin position="357"/>
        <end position="374"/>
    </location>
</feature>
<evidence type="ECO:0000256" key="5">
    <source>
        <dbReference type="ARBA" id="ARBA00022989"/>
    </source>
</evidence>
<dbReference type="SUPFAM" id="SSF103473">
    <property type="entry name" value="MFS general substrate transporter"/>
    <property type="match status" value="2"/>
</dbReference>
<feature type="transmembrane region" description="Helical" evidence="7">
    <location>
        <begin position="898"/>
        <end position="917"/>
    </location>
</feature>
<feature type="transmembrane region" description="Helical" evidence="7">
    <location>
        <begin position="689"/>
        <end position="713"/>
    </location>
</feature>
<feature type="transmembrane region" description="Helical" evidence="7">
    <location>
        <begin position="20"/>
        <end position="39"/>
    </location>
</feature>
<dbReference type="InterPro" id="IPR036259">
    <property type="entry name" value="MFS_trans_sf"/>
</dbReference>
<dbReference type="Gene3D" id="1.20.1250.20">
    <property type="entry name" value="MFS general substrate transporter like domains"/>
    <property type="match status" value="2"/>
</dbReference>
<keyword evidence="3" id="KW-0813">Transport</keyword>
<feature type="domain" description="Major facilitator superfamily (MFS) profile" evidence="8">
    <location>
        <begin position="419"/>
        <end position="922"/>
    </location>
</feature>
<feature type="transmembrane region" description="Helical" evidence="7">
    <location>
        <begin position="460"/>
        <end position="481"/>
    </location>
</feature>
<feature type="transmembrane region" description="Helical" evidence="7">
    <location>
        <begin position="324"/>
        <end position="345"/>
    </location>
</feature>
<name>A0ABR3HH27_LOXSC</name>
<dbReference type="InterPro" id="IPR020846">
    <property type="entry name" value="MFS_dom"/>
</dbReference>
<evidence type="ECO:0000256" key="4">
    <source>
        <dbReference type="ARBA" id="ARBA00022692"/>
    </source>
</evidence>
<feature type="transmembrane region" description="Helical" evidence="7">
    <location>
        <begin position="548"/>
        <end position="570"/>
    </location>
</feature>
<dbReference type="InterPro" id="IPR005828">
    <property type="entry name" value="MFS_sugar_transport-like"/>
</dbReference>
<keyword evidence="10" id="KW-1185">Reference proteome</keyword>
<evidence type="ECO:0000256" key="6">
    <source>
        <dbReference type="ARBA" id="ARBA00023136"/>
    </source>
</evidence>
<dbReference type="PROSITE" id="PS00216">
    <property type="entry name" value="SUGAR_TRANSPORT_1"/>
    <property type="match status" value="1"/>
</dbReference>
<evidence type="ECO:0000313" key="10">
    <source>
        <dbReference type="Proteomes" id="UP001549920"/>
    </source>
</evidence>
<keyword evidence="6 7" id="KW-0472">Membrane</keyword>
<feature type="transmembrane region" description="Helical" evidence="7">
    <location>
        <begin position="94"/>
        <end position="113"/>
    </location>
</feature>
<protein>
    <recommendedName>
        <fullName evidence="8">Major facilitator superfamily (MFS) profile domain-containing protein</fullName>
    </recommendedName>
</protein>
<reference evidence="9 10" key="1">
    <citation type="submission" date="2024-06" db="EMBL/GenBank/DDBJ databases">
        <title>A chromosome-level genome assembly of beet webworm, Loxostege sticticalis.</title>
        <authorList>
            <person name="Zhang Y."/>
        </authorList>
    </citation>
    <scope>NUCLEOTIDE SEQUENCE [LARGE SCALE GENOMIC DNA]</scope>
    <source>
        <strain evidence="9">AQ026</strain>
        <tissue evidence="9">Whole body</tissue>
    </source>
</reference>
<evidence type="ECO:0000313" key="9">
    <source>
        <dbReference type="EMBL" id="KAL0869592.1"/>
    </source>
</evidence>
<feature type="transmembrane region" description="Helical" evidence="7">
    <location>
        <begin position="423"/>
        <end position="448"/>
    </location>
</feature>
<comment type="subcellular location">
    <subcellularLocation>
        <location evidence="1">Membrane</location>
        <topology evidence="1">Multi-pass membrane protein</topology>
    </subcellularLocation>
</comment>
<feature type="transmembrane region" description="Helical" evidence="7">
    <location>
        <begin position="518"/>
        <end position="536"/>
    </location>
</feature>
<feature type="transmembrane region" description="Helical" evidence="7">
    <location>
        <begin position="272"/>
        <end position="293"/>
    </location>
</feature>
<gene>
    <name evidence="9" type="ORF">ABMA27_005854</name>
</gene>
<feature type="transmembrane region" description="Helical" evidence="7">
    <location>
        <begin position="51"/>
        <end position="74"/>
    </location>
</feature>
<feature type="transmembrane region" description="Helical" evidence="7">
    <location>
        <begin position="194"/>
        <end position="212"/>
    </location>
</feature>
<dbReference type="PROSITE" id="PS50850">
    <property type="entry name" value="MFS"/>
    <property type="match status" value="2"/>
</dbReference>
<proteinExistence type="inferred from homology"/>
<evidence type="ECO:0000259" key="8">
    <source>
        <dbReference type="PROSITE" id="PS50850"/>
    </source>
</evidence>
<feature type="transmembrane region" description="Helical" evidence="7">
    <location>
        <begin position="300"/>
        <end position="318"/>
    </location>
</feature>
<dbReference type="PANTHER" id="PTHR23511:SF36">
    <property type="entry name" value="EG:BACR7A4.13 PROTEIN-RELATED"/>
    <property type="match status" value="1"/>
</dbReference>
<feature type="domain" description="Major facilitator superfamily (MFS) profile" evidence="8">
    <location>
        <begin position="1"/>
        <end position="412"/>
    </location>
</feature>
<dbReference type="EMBL" id="JBEUOH010000019">
    <property type="protein sequence ID" value="KAL0869592.1"/>
    <property type="molecule type" value="Genomic_DNA"/>
</dbReference>
<organism evidence="9 10">
    <name type="scientific">Loxostege sticticalis</name>
    <name type="common">Beet webworm moth</name>
    <dbReference type="NCBI Taxonomy" id="481309"/>
    <lineage>
        <taxon>Eukaryota</taxon>
        <taxon>Metazoa</taxon>
        <taxon>Ecdysozoa</taxon>
        <taxon>Arthropoda</taxon>
        <taxon>Hexapoda</taxon>
        <taxon>Insecta</taxon>
        <taxon>Pterygota</taxon>
        <taxon>Neoptera</taxon>
        <taxon>Endopterygota</taxon>
        <taxon>Lepidoptera</taxon>
        <taxon>Glossata</taxon>
        <taxon>Ditrysia</taxon>
        <taxon>Pyraloidea</taxon>
        <taxon>Crambidae</taxon>
        <taxon>Pyraustinae</taxon>
        <taxon>Loxostege</taxon>
    </lineage>
</organism>
<dbReference type="Pfam" id="PF00083">
    <property type="entry name" value="Sugar_tr"/>
    <property type="match status" value="3"/>
</dbReference>
<comment type="similarity">
    <text evidence="2">Belongs to the major facilitator superfamily.</text>
</comment>
<evidence type="ECO:0000256" key="3">
    <source>
        <dbReference type="ARBA" id="ARBA00022448"/>
    </source>
</evidence>